<evidence type="ECO:0000313" key="2">
    <source>
        <dbReference type="EMBL" id="ESO11445.1"/>
    </source>
</evidence>
<reference evidence="3" key="3">
    <citation type="submission" date="2015-06" db="UniProtKB">
        <authorList>
            <consortium name="EnsemblMetazoa"/>
        </authorList>
    </citation>
    <scope>IDENTIFICATION</scope>
</reference>
<reference evidence="2 4" key="2">
    <citation type="journal article" date="2013" name="Nature">
        <title>Insights into bilaterian evolution from three spiralian genomes.</title>
        <authorList>
            <person name="Simakov O."/>
            <person name="Marletaz F."/>
            <person name="Cho S.J."/>
            <person name="Edsinger-Gonzales E."/>
            <person name="Havlak P."/>
            <person name="Hellsten U."/>
            <person name="Kuo D.H."/>
            <person name="Larsson T."/>
            <person name="Lv J."/>
            <person name="Arendt D."/>
            <person name="Savage R."/>
            <person name="Osoegawa K."/>
            <person name="de Jong P."/>
            <person name="Grimwood J."/>
            <person name="Chapman J.A."/>
            <person name="Shapiro H."/>
            <person name="Aerts A."/>
            <person name="Otillar R.P."/>
            <person name="Terry A.Y."/>
            <person name="Boore J.L."/>
            <person name="Grigoriev I.V."/>
            <person name="Lindberg D.R."/>
            <person name="Seaver E.C."/>
            <person name="Weisblat D.A."/>
            <person name="Putnam N.H."/>
            <person name="Rokhsar D.S."/>
        </authorList>
    </citation>
    <scope>NUCLEOTIDE SEQUENCE</scope>
</reference>
<feature type="compositionally biased region" description="Basic and acidic residues" evidence="1">
    <location>
        <begin position="51"/>
        <end position="75"/>
    </location>
</feature>
<reference evidence="4" key="1">
    <citation type="submission" date="2012-12" db="EMBL/GenBank/DDBJ databases">
        <authorList>
            <person name="Hellsten U."/>
            <person name="Grimwood J."/>
            <person name="Chapman J.A."/>
            <person name="Shapiro H."/>
            <person name="Aerts A."/>
            <person name="Otillar R.P."/>
            <person name="Terry A.Y."/>
            <person name="Boore J.L."/>
            <person name="Simakov O."/>
            <person name="Marletaz F."/>
            <person name="Cho S.-J."/>
            <person name="Edsinger-Gonzales E."/>
            <person name="Havlak P."/>
            <person name="Kuo D.-H."/>
            <person name="Larsson T."/>
            <person name="Lv J."/>
            <person name="Arendt D."/>
            <person name="Savage R."/>
            <person name="Osoegawa K."/>
            <person name="de Jong P."/>
            <person name="Lindberg D.R."/>
            <person name="Seaver E.C."/>
            <person name="Weisblat D.A."/>
            <person name="Putnam N.H."/>
            <person name="Grigoriev I.V."/>
            <person name="Rokhsar D.S."/>
        </authorList>
    </citation>
    <scope>NUCLEOTIDE SEQUENCE</scope>
</reference>
<accession>T1FJ68</accession>
<evidence type="ECO:0000313" key="3">
    <source>
        <dbReference type="EnsemblMetazoa" id="HelroP183136"/>
    </source>
</evidence>
<evidence type="ECO:0000313" key="4">
    <source>
        <dbReference type="Proteomes" id="UP000015101"/>
    </source>
</evidence>
<feature type="region of interest" description="Disordered" evidence="1">
    <location>
        <begin position="1"/>
        <end position="76"/>
    </location>
</feature>
<dbReference type="CTD" id="20208867"/>
<dbReference type="RefSeq" id="XP_009010426.1">
    <property type="nucleotide sequence ID" value="XM_009012178.1"/>
</dbReference>
<organism evidence="3 4">
    <name type="scientific">Helobdella robusta</name>
    <name type="common">Californian leech</name>
    <dbReference type="NCBI Taxonomy" id="6412"/>
    <lineage>
        <taxon>Eukaryota</taxon>
        <taxon>Metazoa</taxon>
        <taxon>Spiralia</taxon>
        <taxon>Lophotrochozoa</taxon>
        <taxon>Annelida</taxon>
        <taxon>Clitellata</taxon>
        <taxon>Hirudinea</taxon>
        <taxon>Rhynchobdellida</taxon>
        <taxon>Glossiphoniidae</taxon>
        <taxon>Helobdella</taxon>
    </lineage>
</organism>
<sequence length="781" mass="87764">MNRSNTLDSTVVSKSSNSPPARPPRRTHFDLAPAQSSKCRFSEGQPLNFLHSKEKEQELDGDKESAKCAENDKSNSRVSNDLQATFNLSDIERVLNNIEDKNGFKEPAQPKHILNRSTAAPSDGNVNKTVKLDEETNKMPLLSRSFNDQQFGKEMCVYLNKKPCSDRNNEAVRKYIGAAGSYGMLQKCQQFVVKSIQAVSSKSHQTVESLNTDRNKLRQSLIDKMKETKANNTVPEIDMTNVTPIRSETGSDVKHFTERALSTDLKKQDGTQGTDDDFTFIKHPAKREFFKENFSSSSQLSFFSPPTLPYVPKKISPSLTVVTDGTNLEKWWHHSGTVDTKSSQLSAVIPRPFNPRKTKISSHNAASSTARDLKKETEEFLACTSDKKITLESNISRKKLNDCNLSSVGQQTDDVSAGMVSTSTFESCKPKRSLTSTELAYIVNQASDIAKSNDTTYLKLPTYSSSYVQTETSTKSPSTVESSLFQVKPKIVELSKIDIVHEKPETLTFDDWKNVIKFEEIASTASSNTKELMSEKVLNDSELYWTKVRNEDLYLRVVEDLDVVNRRKMIDHQMDSFLHGQKVNSSMKPIQKDKMIIDKDSNEKYKLYSSMSYFEDRTLTTSSTPHDASLAFQSPQKLKSTSAANTTNATSEQLDDIISSETSCVVDNRKCFSTNIDDISTDFTKLSPEGMSKFKFRIGEPCSSNNQRITSENTEQQCENSVKASTTALLTSVKKDMDKKRIYDASIKELQMKLNGKHFKGLFEVVDNCDNESDSDEMMNE</sequence>
<feature type="compositionally biased region" description="Polar residues" evidence="1">
    <location>
        <begin position="1"/>
        <end position="12"/>
    </location>
</feature>
<dbReference type="AlphaFoldDB" id="T1FJ68"/>
<proteinExistence type="predicted"/>
<gene>
    <name evidence="3" type="primary">20208867</name>
    <name evidence="2" type="ORF">HELRODRAFT_183136</name>
</gene>
<name>T1FJ68_HELRO</name>
<evidence type="ECO:0000256" key="1">
    <source>
        <dbReference type="SAM" id="MobiDB-lite"/>
    </source>
</evidence>
<dbReference type="EnsemblMetazoa" id="HelroT183136">
    <property type="protein sequence ID" value="HelroP183136"/>
    <property type="gene ID" value="HelroG183136"/>
</dbReference>
<protein>
    <submittedName>
        <fullName evidence="2 3">Uncharacterized protein</fullName>
    </submittedName>
</protein>
<dbReference type="HOGENOM" id="CLU_358743_0_0_1"/>
<dbReference type="EMBL" id="AMQM01008607">
    <property type="status" value="NOT_ANNOTATED_CDS"/>
    <property type="molecule type" value="Genomic_DNA"/>
</dbReference>
<dbReference type="EMBL" id="KB095813">
    <property type="protein sequence ID" value="ESO11445.1"/>
    <property type="molecule type" value="Genomic_DNA"/>
</dbReference>
<keyword evidence="4" id="KW-1185">Reference proteome</keyword>
<dbReference type="InParanoid" id="T1FJ68"/>
<dbReference type="KEGG" id="hro:HELRODRAFT_183136"/>
<dbReference type="GeneID" id="20208867"/>
<dbReference type="Proteomes" id="UP000015101">
    <property type="component" value="Unassembled WGS sequence"/>
</dbReference>